<comment type="caution">
    <text evidence="1">The sequence shown here is derived from an EMBL/GenBank/DDBJ whole genome shotgun (WGS) entry which is preliminary data.</text>
</comment>
<dbReference type="GeneID" id="95571525"/>
<dbReference type="eggNOG" id="ENOG502ZVEI">
    <property type="taxonomic scope" value="Bacteria"/>
</dbReference>
<protein>
    <recommendedName>
        <fullName evidence="3">DUF3081 domain-containing protein</fullName>
    </recommendedName>
</protein>
<accession>E8MDD1</accession>
<dbReference type="Proteomes" id="UP000006228">
    <property type="component" value="Unassembled WGS sequence"/>
</dbReference>
<dbReference type="AlphaFoldDB" id="E8MDD1"/>
<gene>
    <name evidence="1" type="ORF">VISI1226_08319</name>
</gene>
<evidence type="ECO:0000313" key="2">
    <source>
        <dbReference type="Proteomes" id="UP000006228"/>
    </source>
</evidence>
<evidence type="ECO:0000313" key="1">
    <source>
        <dbReference type="EMBL" id="EGA67917.1"/>
    </source>
</evidence>
<evidence type="ECO:0008006" key="3">
    <source>
        <dbReference type="Google" id="ProtNLM"/>
    </source>
</evidence>
<dbReference type="InterPro" id="IPR021432">
    <property type="entry name" value="DUF3081"/>
</dbReference>
<reference evidence="1 2" key="1">
    <citation type="journal article" date="2012" name="Int. J. Syst. Evol. Microbiol.">
        <title>Vibrio caribbeanicus sp. nov., isolated from the marine sponge Scleritoderma cyanea.</title>
        <authorList>
            <person name="Hoffmann M."/>
            <person name="Monday S.R."/>
            <person name="Allard M.W."/>
            <person name="Strain E.A."/>
            <person name="Whittaker P."/>
            <person name="Naum M."/>
            <person name="McCarthy P.J."/>
            <person name="Lopez J.V."/>
            <person name="Fischer M."/>
            <person name="Brown E.W."/>
        </authorList>
    </citation>
    <scope>NUCLEOTIDE SEQUENCE [LARGE SCALE GENOMIC DNA]</scope>
    <source>
        <strain evidence="2">DSMZ 21326</strain>
    </source>
</reference>
<organism evidence="1 2">
    <name type="scientific">Vibrio sinaloensis DSM 21326</name>
    <dbReference type="NCBI Taxonomy" id="945550"/>
    <lineage>
        <taxon>Bacteria</taxon>
        <taxon>Pseudomonadati</taxon>
        <taxon>Pseudomonadota</taxon>
        <taxon>Gammaproteobacteria</taxon>
        <taxon>Vibrionales</taxon>
        <taxon>Vibrionaceae</taxon>
        <taxon>Vibrio</taxon>
        <taxon>Vibrio oreintalis group</taxon>
    </lineage>
</organism>
<name>E8MDD1_PHOS4</name>
<dbReference type="Pfam" id="PF11280">
    <property type="entry name" value="DUF3081"/>
    <property type="match status" value="1"/>
</dbReference>
<dbReference type="RefSeq" id="WP_008081543.1">
    <property type="nucleotide sequence ID" value="NZ_AEVT01000122.1"/>
</dbReference>
<dbReference type="OrthoDB" id="5818611at2"/>
<sequence length="88" mass="10275">MESRLTIKQFLRAFDSVCSSGEKFEHKYHLNGLDAWHDFDGYTCWLGYEDVTVTLMFHGSLKIEYDNQANYSEFLKRCLVLTASKPVQ</sequence>
<proteinExistence type="predicted"/>
<dbReference type="EMBL" id="AEVT01000122">
    <property type="protein sequence ID" value="EGA67917.1"/>
    <property type="molecule type" value="Genomic_DNA"/>
</dbReference>